<sequence>MKVSQPYNYSWQNCNLRYSFQKTGPRELGIGIVPYSPLGRGFFAGKKRMGLSLKIVLWEFSRGFKEKTWTKTGSYI</sequence>
<organism evidence="1 2">
    <name type="scientific">Cuscuta campestris</name>
    <dbReference type="NCBI Taxonomy" id="132261"/>
    <lineage>
        <taxon>Eukaryota</taxon>
        <taxon>Viridiplantae</taxon>
        <taxon>Streptophyta</taxon>
        <taxon>Embryophyta</taxon>
        <taxon>Tracheophyta</taxon>
        <taxon>Spermatophyta</taxon>
        <taxon>Magnoliopsida</taxon>
        <taxon>eudicotyledons</taxon>
        <taxon>Gunneridae</taxon>
        <taxon>Pentapetalae</taxon>
        <taxon>asterids</taxon>
        <taxon>lamiids</taxon>
        <taxon>Solanales</taxon>
        <taxon>Convolvulaceae</taxon>
        <taxon>Cuscuteae</taxon>
        <taxon>Cuscuta</taxon>
        <taxon>Cuscuta subgen. Grammica</taxon>
        <taxon>Cuscuta sect. Cleistogrammica</taxon>
    </lineage>
</organism>
<gene>
    <name evidence="1" type="ORF">CCAM_LOCUS19136</name>
</gene>
<protein>
    <recommendedName>
        <fullName evidence="3">NADP-dependent oxidoreductase domain-containing protein</fullName>
    </recommendedName>
</protein>
<dbReference type="EMBL" id="OOIL02001679">
    <property type="protein sequence ID" value="VFQ77360.1"/>
    <property type="molecule type" value="Genomic_DNA"/>
</dbReference>
<dbReference type="SUPFAM" id="SSF51430">
    <property type="entry name" value="NAD(P)-linked oxidoreductase"/>
    <property type="match status" value="1"/>
</dbReference>
<evidence type="ECO:0000313" key="1">
    <source>
        <dbReference type="EMBL" id="VFQ77360.1"/>
    </source>
</evidence>
<dbReference type="AlphaFoldDB" id="A0A484LLS7"/>
<proteinExistence type="predicted"/>
<dbReference type="Proteomes" id="UP000595140">
    <property type="component" value="Unassembled WGS sequence"/>
</dbReference>
<reference evidence="1 2" key="1">
    <citation type="submission" date="2018-04" db="EMBL/GenBank/DDBJ databases">
        <authorList>
            <person name="Vogel A."/>
        </authorList>
    </citation>
    <scope>NUCLEOTIDE SEQUENCE [LARGE SCALE GENOMIC DNA]</scope>
</reference>
<dbReference type="InterPro" id="IPR036812">
    <property type="entry name" value="NAD(P)_OxRdtase_dom_sf"/>
</dbReference>
<evidence type="ECO:0000313" key="2">
    <source>
        <dbReference type="Proteomes" id="UP000595140"/>
    </source>
</evidence>
<keyword evidence="2" id="KW-1185">Reference proteome</keyword>
<dbReference type="OrthoDB" id="1936875at2759"/>
<name>A0A484LLS7_9ASTE</name>
<evidence type="ECO:0008006" key="3">
    <source>
        <dbReference type="Google" id="ProtNLM"/>
    </source>
</evidence>
<accession>A0A484LLS7</accession>